<comment type="caution">
    <text evidence="2">The sequence shown here is derived from an EMBL/GenBank/DDBJ whole genome shotgun (WGS) entry which is preliminary data.</text>
</comment>
<accession>A0A368GPN3</accession>
<evidence type="ECO:0000313" key="3">
    <source>
        <dbReference type="Proteomes" id="UP000252519"/>
    </source>
</evidence>
<evidence type="ECO:0000313" key="2">
    <source>
        <dbReference type="EMBL" id="RCN46284.1"/>
    </source>
</evidence>
<sequence length="73" mass="8165">MISLTVLLASVVLIIFAILSVAALVSSLYKRSHKDPLMQERKNRLALAISASSLSLPPCWYSLREFSEQNFII</sequence>
<feature type="transmembrane region" description="Helical" evidence="1">
    <location>
        <begin position="6"/>
        <end position="25"/>
    </location>
</feature>
<organism evidence="2 3">
    <name type="scientific">Ancylostoma caninum</name>
    <name type="common">Dog hookworm</name>
    <dbReference type="NCBI Taxonomy" id="29170"/>
    <lineage>
        <taxon>Eukaryota</taxon>
        <taxon>Metazoa</taxon>
        <taxon>Ecdysozoa</taxon>
        <taxon>Nematoda</taxon>
        <taxon>Chromadorea</taxon>
        <taxon>Rhabditida</taxon>
        <taxon>Rhabditina</taxon>
        <taxon>Rhabditomorpha</taxon>
        <taxon>Strongyloidea</taxon>
        <taxon>Ancylostomatidae</taxon>
        <taxon>Ancylostomatinae</taxon>
        <taxon>Ancylostoma</taxon>
    </lineage>
</organism>
<reference evidence="2 3" key="1">
    <citation type="submission" date="2014-10" db="EMBL/GenBank/DDBJ databases">
        <title>Draft genome of the hookworm Ancylostoma caninum.</title>
        <authorList>
            <person name="Mitreva M."/>
        </authorList>
    </citation>
    <scope>NUCLEOTIDE SEQUENCE [LARGE SCALE GENOMIC DNA]</scope>
    <source>
        <strain evidence="2 3">Baltimore</strain>
    </source>
</reference>
<dbReference type="AlphaFoldDB" id="A0A368GPN3"/>
<keyword evidence="1" id="KW-0812">Transmembrane</keyword>
<dbReference type="Proteomes" id="UP000252519">
    <property type="component" value="Unassembled WGS sequence"/>
</dbReference>
<gene>
    <name evidence="2" type="ORF">ANCCAN_07674</name>
</gene>
<proteinExistence type="predicted"/>
<evidence type="ECO:0000256" key="1">
    <source>
        <dbReference type="SAM" id="Phobius"/>
    </source>
</evidence>
<keyword evidence="3" id="KW-1185">Reference proteome</keyword>
<keyword evidence="1" id="KW-0472">Membrane</keyword>
<name>A0A368GPN3_ANCCA</name>
<protein>
    <submittedName>
        <fullName evidence="2">Uncharacterized protein</fullName>
    </submittedName>
</protein>
<dbReference type="EMBL" id="JOJR01000082">
    <property type="protein sequence ID" value="RCN46284.1"/>
    <property type="molecule type" value="Genomic_DNA"/>
</dbReference>
<keyword evidence="1" id="KW-1133">Transmembrane helix</keyword>